<reference evidence="3 4" key="1">
    <citation type="submission" date="2018-08" db="EMBL/GenBank/DDBJ databases">
        <title>A genome reference for cultivated species of the human gut microbiota.</title>
        <authorList>
            <person name="Zou Y."/>
            <person name="Xue W."/>
            <person name="Luo G."/>
        </authorList>
    </citation>
    <scope>NUCLEOTIDE SEQUENCE [LARGE SCALE GENOMIC DNA]</scope>
    <source>
        <strain evidence="3 4">AM25-1</strain>
    </source>
</reference>
<dbReference type="InterPro" id="IPR036709">
    <property type="entry name" value="Autotransporte_beta_dom_sf"/>
</dbReference>
<feature type="chain" id="PRO_5019304246" description="Porin" evidence="2">
    <location>
        <begin position="22"/>
        <end position="320"/>
    </location>
</feature>
<proteinExistence type="predicted"/>
<dbReference type="Proteomes" id="UP000284676">
    <property type="component" value="Unassembled WGS sequence"/>
</dbReference>
<dbReference type="InterPro" id="IPR053713">
    <property type="entry name" value="Bact_OM_Channel_sf"/>
</dbReference>
<protein>
    <recommendedName>
        <fullName evidence="5">Porin</fullName>
    </recommendedName>
</protein>
<dbReference type="SUPFAM" id="SSF103515">
    <property type="entry name" value="Autotransporter"/>
    <property type="match status" value="1"/>
</dbReference>
<sequence>MKLKKLSLILLSGLLSFQAIGANSIEFGFENEQYDSTYNDSDMIAPYTKLNLNPIENSPLQLEFKYMYFHQYGKTRNEGYNNRFKNRKNRYEFFVSGYKYKNGNFTFSPKVGFRYEVMDINEASNKAQDEKMFNLRFYPNWTYNISENTQLYLSGHTGPMINRVQQGTRLKDDGTSATYWDDWYQEMEVLGVKYKLDNNDTIWTSLFNEYKKREHKDEFTRWQLRVGYNWNATEKLSINPFMRYDLSYNITDEKETSKTYKAEKDGNEIRIGSTFKYKINPTLSLGGEIYWQQATSDNYNKSRSQYKHRMFYKLSISKAF</sequence>
<dbReference type="RefSeq" id="WP_118234172.1">
    <property type="nucleotide sequence ID" value="NZ_CAEUHP010000001.1"/>
</dbReference>
<name>A0A414PY60_FUSMR</name>
<evidence type="ECO:0008006" key="5">
    <source>
        <dbReference type="Google" id="ProtNLM"/>
    </source>
</evidence>
<evidence type="ECO:0000313" key="4">
    <source>
        <dbReference type="Proteomes" id="UP000284676"/>
    </source>
</evidence>
<evidence type="ECO:0000313" key="3">
    <source>
        <dbReference type="EMBL" id="RHF73515.1"/>
    </source>
</evidence>
<evidence type="ECO:0000256" key="2">
    <source>
        <dbReference type="SAM" id="SignalP"/>
    </source>
</evidence>
<dbReference type="EMBL" id="QRHL01000004">
    <property type="protein sequence ID" value="RHF73515.1"/>
    <property type="molecule type" value="Genomic_DNA"/>
</dbReference>
<keyword evidence="1 2" id="KW-0732">Signal</keyword>
<gene>
    <name evidence="3" type="ORF">DW663_04405</name>
</gene>
<accession>A0A414PY60</accession>
<feature type="signal peptide" evidence="2">
    <location>
        <begin position="1"/>
        <end position="21"/>
    </location>
</feature>
<dbReference type="AlphaFoldDB" id="A0A414PY60"/>
<dbReference type="Gene3D" id="2.40.160.40">
    <property type="entry name" value="monomeric porin ompg"/>
    <property type="match status" value="1"/>
</dbReference>
<organism evidence="3 4">
    <name type="scientific">Fusobacterium mortiferum</name>
    <dbReference type="NCBI Taxonomy" id="850"/>
    <lineage>
        <taxon>Bacteria</taxon>
        <taxon>Fusobacteriati</taxon>
        <taxon>Fusobacteriota</taxon>
        <taxon>Fusobacteriia</taxon>
        <taxon>Fusobacteriales</taxon>
        <taxon>Fusobacteriaceae</taxon>
        <taxon>Fusobacterium</taxon>
    </lineage>
</organism>
<comment type="caution">
    <text evidence="3">The sequence shown here is derived from an EMBL/GenBank/DDBJ whole genome shotgun (WGS) entry which is preliminary data.</text>
</comment>
<evidence type="ECO:0000256" key="1">
    <source>
        <dbReference type="ARBA" id="ARBA00022729"/>
    </source>
</evidence>